<protein>
    <submittedName>
        <fullName evidence="2">Uncharacterized protein</fullName>
    </submittedName>
</protein>
<dbReference type="RefSeq" id="XP_018224599.1">
    <property type="nucleotide sequence ID" value="XM_018371798.1"/>
</dbReference>
<sequence>MSFFKSICTAHLKYKRFQLPRIAYISNLADTAGGATPSQVADVLKKREKVAEEEYIKRREIDKIKKNQKGDTDKKDKEDFLR</sequence>
<organism evidence="2 3">
    <name type="scientific">Pneumocystis carinii (strain B80)</name>
    <name type="common">Rat pneumocystis pneumonia agent</name>
    <name type="synonym">Pneumocystis carinii f. sp. carinii</name>
    <dbReference type="NCBI Taxonomy" id="1408658"/>
    <lineage>
        <taxon>Eukaryota</taxon>
        <taxon>Fungi</taxon>
        <taxon>Dikarya</taxon>
        <taxon>Ascomycota</taxon>
        <taxon>Taphrinomycotina</taxon>
        <taxon>Pneumocystomycetes</taxon>
        <taxon>Pneumocystaceae</taxon>
        <taxon>Pneumocystis</taxon>
    </lineage>
</organism>
<proteinExistence type="predicted"/>
<dbReference type="EMBL" id="LFVZ01000015">
    <property type="protein sequence ID" value="KTW26019.1"/>
    <property type="molecule type" value="Genomic_DNA"/>
</dbReference>
<keyword evidence="3" id="KW-1185">Reference proteome</keyword>
<gene>
    <name evidence="2" type="ORF">T552_03289</name>
</gene>
<comment type="caution">
    <text evidence="2">The sequence shown here is derived from an EMBL/GenBank/DDBJ whole genome shotgun (WGS) entry which is preliminary data.</text>
</comment>
<dbReference type="Proteomes" id="UP000054454">
    <property type="component" value="Unassembled WGS sequence"/>
</dbReference>
<feature type="region of interest" description="Disordered" evidence="1">
    <location>
        <begin position="62"/>
        <end position="82"/>
    </location>
</feature>
<dbReference type="GeneID" id="28938001"/>
<evidence type="ECO:0000313" key="3">
    <source>
        <dbReference type="Proteomes" id="UP000054454"/>
    </source>
</evidence>
<dbReference type="OrthoDB" id="5532350at2759"/>
<evidence type="ECO:0000313" key="2">
    <source>
        <dbReference type="EMBL" id="KTW26019.1"/>
    </source>
</evidence>
<evidence type="ECO:0000256" key="1">
    <source>
        <dbReference type="SAM" id="MobiDB-lite"/>
    </source>
</evidence>
<dbReference type="AlphaFoldDB" id="A0A0W4ZCF2"/>
<dbReference type="VEuPathDB" id="FungiDB:T552_03289"/>
<accession>A0A0W4ZCF2</accession>
<reference evidence="3" key="1">
    <citation type="journal article" date="2016" name="Nat. Commun.">
        <title>Genome analysis of three Pneumocystis species reveals adaptation mechanisms to life exclusively in mammalian hosts.</title>
        <authorList>
            <person name="Ma L."/>
            <person name="Chen Z."/>
            <person name="Huang D.W."/>
            <person name="Kutty G."/>
            <person name="Ishihara M."/>
            <person name="Wang H."/>
            <person name="Abouelleil A."/>
            <person name="Bishop L."/>
            <person name="Davey E."/>
            <person name="Deng R."/>
            <person name="Deng X."/>
            <person name="Fan L."/>
            <person name="Fantoni G."/>
            <person name="Fitzgerald M."/>
            <person name="Gogineni E."/>
            <person name="Goldberg J.M."/>
            <person name="Handley G."/>
            <person name="Hu X."/>
            <person name="Huber C."/>
            <person name="Jiao X."/>
            <person name="Jones K."/>
            <person name="Levin J.Z."/>
            <person name="Liu Y."/>
            <person name="Macdonald P."/>
            <person name="Melnikov A."/>
            <person name="Raley C."/>
            <person name="Sassi M."/>
            <person name="Sherman B.T."/>
            <person name="Song X."/>
            <person name="Sykes S."/>
            <person name="Tran B."/>
            <person name="Walsh L."/>
            <person name="Xia Y."/>
            <person name="Yang J."/>
            <person name="Young S."/>
            <person name="Zeng Q."/>
            <person name="Zheng X."/>
            <person name="Stephens R."/>
            <person name="Nusbaum C."/>
            <person name="Birren B.W."/>
            <person name="Azadi P."/>
            <person name="Lempicki R.A."/>
            <person name="Cuomo C.A."/>
            <person name="Kovacs J.A."/>
        </authorList>
    </citation>
    <scope>NUCLEOTIDE SEQUENCE [LARGE SCALE GENOMIC DNA]</scope>
    <source>
        <strain evidence="3">B80</strain>
    </source>
</reference>
<name>A0A0W4ZCF2_PNEC8</name>